<dbReference type="AlphaFoldDB" id="A0A4C1YVQ8"/>
<feature type="region of interest" description="Disordered" evidence="1">
    <location>
        <begin position="1"/>
        <end position="20"/>
    </location>
</feature>
<reference evidence="2 3" key="1">
    <citation type="journal article" date="2019" name="Commun. Biol.">
        <title>The bagworm genome reveals a unique fibroin gene that provides high tensile strength.</title>
        <authorList>
            <person name="Kono N."/>
            <person name="Nakamura H."/>
            <person name="Ohtoshi R."/>
            <person name="Tomita M."/>
            <person name="Numata K."/>
            <person name="Arakawa K."/>
        </authorList>
    </citation>
    <scope>NUCLEOTIDE SEQUENCE [LARGE SCALE GENOMIC DNA]</scope>
</reference>
<evidence type="ECO:0000313" key="3">
    <source>
        <dbReference type="Proteomes" id="UP000299102"/>
    </source>
</evidence>
<evidence type="ECO:0000256" key="1">
    <source>
        <dbReference type="SAM" id="MobiDB-lite"/>
    </source>
</evidence>
<dbReference type="Proteomes" id="UP000299102">
    <property type="component" value="Unassembled WGS sequence"/>
</dbReference>
<accession>A0A4C1YVQ8</accession>
<feature type="compositionally biased region" description="Basic and acidic residues" evidence="1">
    <location>
        <begin position="1"/>
        <end position="11"/>
    </location>
</feature>
<evidence type="ECO:0000313" key="2">
    <source>
        <dbReference type="EMBL" id="GBP78709.1"/>
    </source>
</evidence>
<sequence>MIRQLDTRDENELNCTPGTRHHPEDLVIEVRVFREEKKAVRADMQEIRSAMLSLTLAVGTGCSRISDLAAPVEANESWKCHVATKLGVTFDEGKVVSVQRFCTTRRTNSRNSERPHPSLVRLTRRAHCD</sequence>
<feature type="region of interest" description="Disordered" evidence="1">
    <location>
        <begin position="106"/>
        <end position="129"/>
    </location>
</feature>
<proteinExistence type="predicted"/>
<dbReference type="OrthoDB" id="7490514at2759"/>
<dbReference type="EMBL" id="BGZK01001381">
    <property type="protein sequence ID" value="GBP78709.1"/>
    <property type="molecule type" value="Genomic_DNA"/>
</dbReference>
<comment type="caution">
    <text evidence="2">The sequence shown here is derived from an EMBL/GenBank/DDBJ whole genome shotgun (WGS) entry which is preliminary data.</text>
</comment>
<keyword evidence="3" id="KW-1185">Reference proteome</keyword>
<protein>
    <submittedName>
        <fullName evidence="2">Uncharacterized protein</fullName>
    </submittedName>
</protein>
<gene>
    <name evidence="2" type="ORF">EVAR_90578_1</name>
</gene>
<organism evidence="2 3">
    <name type="scientific">Eumeta variegata</name>
    <name type="common">Bagworm moth</name>
    <name type="synonym">Eumeta japonica</name>
    <dbReference type="NCBI Taxonomy" id="151549"/>
    <lineage>
        <taxon>Eukaryota</taxon>
        <taxon>Metazoa</taxon>
        <taxon>Ecdysozoa</taxon>
        <taxon>Arthropoda</taxon>
        <taxon>Hexapoda</taxon>
        <taxon>Insecta</taxon>
        <taxon>Pterygota</taxon>
        <taxon>Neoptera</taxon>
        <taxon>Endopterygota</taxon>
        <taxon>Lepidoptera</taxon>
        <taxon>Glossata</taxon>
        <taxon>Ditrysia</taxon>
        <taxon>Tineoidea</taxon>
        <taxon>Psychidae</taxon>
        <taxon>Oiketicinae</taxon>
        <taxon>Eumeta</taxon>
    </lineage>
</organism>
<name>A0A4C1YVQ8_EUMVA</name>